<dbReference type="InterPro" id="IPR054323">
    <property type="entry name" value="SPMIP1_C"/>
</dbReference>
<dbReference type="PANTHER" id="PTHR35826:SF1">
    <property type="entry name" value="PROTEIN ATP6V1FNB-LIKE"/>
    <property type="match status" value="1"/>
</dbReference>
<dbReference type="Pfam" id="PF22589">
    <property type="entry name" value="SPMIP1"/>
    <property type="match status" value="1"/>
</dbReference>
<evidence type="ECO:0000313" key="2">
    <source>
        <dbReference type="EMBL" id="CAG9133955.1"/>
    </source>
</evidence>
<comment type="caution">
    <text evidence="2">The sequence shown here is derived from an EMBL/GenBank/DDBJ whole genome shotgun (WGS) entry which is preliminary data.</text>
</comment>
<name>A0A8S4FZA5_PLUXY</name>
<reference evidence="2" key="1">
    <citation type="submission" date="2020-11" db="EMBL/GenBank/DDBJ databases">
        <authorList>
            <person name="Whiteford S."/>
        </authorList>
    </citation>
    <scope>NUCLEOTIDE SEQUENCE</scope>
</reference>
<protein>
    <submittedName>
        <fullName evidence="2">(diamondback moth) hypothetical protein</fullName>
    </submittedName>
</protein>
<gene>
    <name evidence="2" type="ORF">PLXY2_LOCUS12163</name>
</gene>
<dbReference type="AlphaFoldDB" id="A0A8S4FZA5"/>
<keyword evidence="3" id="KW-1185">Reference proteome</keyword>
<evidence type="ECO:0000313" key="3">
    <source>
        <dbReference type="Proteomes" id="UP000653454"/>
    </source>
</evidence>
<proteinExistence type="predicted"/>
<dbReference type="PANTHER" id="PTHR35826">
    <property type="entry name" value="PROTEIN ATP6V1FNB-LIKE"/>
    <property type="match status" value="1"/>
</dbReference>
<evidence type="ECO:0000259" key="1">
    <source>
        <dbReference type="Pfam" id="PF22589"/>
    </source>
</evidence>
<feature type="domain" description="Sperm microtubule inner protein 1 C-terminal" evidence="1">
    <location>
        <begin position="55"/>
        <end position="158"/>
    </location>
</feature>
<dbReference type="EMBL" id="CAJHNJ030000070">
    <property type="protein sequence ID" value="CAG9133955.1"/>
    <property type="molecule type" value="Genomic_DNA"/>
</dbReference>
<dbReference type="Proteomes" id="UP000653454">
    <property type="component" value="Unassembled WGS sequence"/>
</dbReference>
<organism evidence="2 3">
    <name type="scientific">Plutella xylostella</name>
    <name type="common">Diamondback moth</name>
    <name type="synonym">Plutella maculipennis</name>
    <dbReference type="NCBI Taxonomy" id="51655"/>
    <lineage>
        <taxon>Eukaryota</taxon>
        <taxon>Metazoa</taxon>
        <taxon>Ecdysozoa</taxon>
        <taxon>Arthropoda</taxon>
        <taxon>Hexapoda</taxon>
        <taxon>Insecta</taxon>
        <taxon>Pterygota</taxon>
        <taxon>Neoptera</taxon>
        <taxon>Endopterygota</taxon>
        <taxon>Lepidoptera</taxon>
        <taxon>Glossata</taxon>
        <taxon>Ditrysia</taxon>
        <taxon>Yponomeutoidea</taxon>
        <taxon>Plutellidae</taxon>
        <taxon>Plutella</taxon>
    </lineage>
</organism>
<accession>A0A8S4FZA5</accession>
<sequence>MDHEFLAEVESRAERRNRQWYKEHLMRVLETAKENHARDIDTSIELGRKLIDVLNEKLPKPVVVPPRQVFVSETTSVMRPVEPEVLDIIYKSTTKGSGEEYLKERYKKSPEERFYDRQVTSWDYGWQHRLATTARDGSHGRRGVLRDTFYRRHGVAPDAVDAQRPATATAAVCSEYECYFN</sequence>